<dbReference type="STRING" id="326427.Cagg_1390"/>
<comment type="similarity">
    <text evidence="1 6">Belongs to the peptidase M42 family.</text>
</comment>
<evidence type="ECO:0000256" key="1">
    <source>
        <dbReference type="ARBA" id="ARBA00006272"/>
    </source>
</evidence>
<gene>
    <name evidence="9" type="ordered locus">Cagg_1390</name>
</gene>
<evidence type="ECO:0000256" key="2">
    <source>
        <dbReference type="ARBA" id="ARBA00022438"/>
    </source>
</evidence>
<evidence type="ECO:0000256" key="7">
    <source>
        <dbReference type="PIRSR" id="PIRSR001123-1"/>
    </source>
</evidence>
<name>B8G8N5_CHLAD</name>
<evidence type="ECO:0000256" key="3">
    <source>
        <dbReference type="ARBA" id="ARBA00022670"/>
    </source>
</evidence>
<dbReference type="GO" id="GO:0006508">
    <property type="term" value="P:proteolysis"/>
    <property type="evidence" value="ECO:0007669"/>
    <property type="project" value="UniProtKB-KW"/>
</dbReference>
<evidence type="ECO:0000256" key="5">
    <source>
        <dbReference type="ARBA" id="ARBA00022801"/>
    </source>
</evidence>
<dbReference type="GO" id="GO:0004177">
    <property type="term" value="F:aminopeptidase activity"/>
    <property type="evidence" value="ECO:0007669"/>
    <property type="project" value="UniProtKB-UniRule"/>
</dbReference>
<proteinExistence type="inferred from homology"/>
<dbReference type="Gene3D" id="2.40.30.40">
    <property type="entry name" value="Peptidase M42, domain 2"/>
    <property type="match status" value="1"/>
</dbReference>
<dbReference type="InterPro" id="IPR023367">
    <property type="entry name" value="Peptidase_M42_dom2"/>
</dbReference>
<dbReference type="CDD" id="cd05656">
    <property type="entry name" value="M42_Frv"/>
    <property type="match status" value="1"/>
</dbReference>
<feature type="binding site" evidence="8">
    <location>
        <position position="64"/>
    </location>
    <ligand>
        <name>Zn(2+)</name>
        <dbReference type="ChEBI" id="CHEBI:29105"/>
        <label>1</label>
    </ligand>
</feature>
<feature type="binding site" evidence="8">
    <location>
        <position position="318"/>
    </location>
    <ligand>
        <name>Zn(2+)</name>
        <dbReference type="ChEBI" id="CHEBI:29105"/>
        <label>2</label>
    </ligand>
</feature>
<keyword evidence="2" id="KW-0031">Aminopeptidase</keyword>
<accession>B8G8N5</accession>
<keyword evidence="4 8" id="KW-0479">Metal-binding</keyword>
<dbReference type="PIRSF" id="PIRSF001123">
    <property type="entry name" value="PepA_GA"/>
    <property type="match status" value="1"/>
</dbReference>
<dbReference type="eggNOG" id="COG1363">
    <property type="taxonomic scope" value="Bacteria"/>
</dbReference>
<dbReference type="Proteomes" id="UP000002508">
    <property type="component" value="Chromosome"/>
</dbReference>
<feature type="binding site" evidence="8">
    <location>
        <position position="176"/>
    </location>
    <ligand>
        <name>Zn(2+)</name>
        <dbReference type="ChEBI" id="CHEBI:29105"/>
        <label>2</label>
    </ligand>
</feature>
<dbReference type="InterPro" id="IPR008007">
    <property type="entry name" value="Peptidase_M42"/>
</dbReference>
<dbReference type="OrthoDB" id="9772053at2"/>
<dbReference type="Pfam" id="PF05343">
    <property type="entry name" value="Peptidase_M42"/>
    <property type="match status" value="1"/>
</dbReference>
<dbReference type="SUPFAM" id="SSF101821">
    <property type="entry name" value="Aminopeptidase/glucanase lid domain"/>
    <property type="match status" value="1"/>
</dbReference>
<feature type="binding site" evidence="8">
    <location>
        <position position="231"/>
    </location>
    <ligand>
        <name>Zn(2+)</name>
        <dbReference type="ChEBI" id="CHEBI:29105"/>
        <label>1</label>
    </ligand>
</feature>
<dbReference type="EMBL" id="CP001337">
    <property type="protein sequence ID" value="ACL24297.1"/>
    <property type="molecule type" value="Genomic_DNA"/>
</dbReference>
<dbReference type="PANTHER" id="PTHR32481">
    <property type="entry name" value="AMINOPEPTIDASE"/>
    <property type="match status" value="1"/>
</dbReference>
<evidence type="ECO:0000256" key="8">
    <source>
        <dbReference type="PIRSR" id="PIRSR001123-2"/>
    </source>
</evidence>
<evidence type="ECO:0000313" key="10">
    <source>
        <dbReference type="Proteomes" id="UP000002508"/>
    </source>
</evidence>
<evidence type="ECO:0000256" key="4">
    <source>
        <dbReference type="ARBA" id="ARBA00022723"/>
    </source>
</evidence>
<protein>
    <submittedName>
        <fullName evidence="9">Peptidase M42 family protein</fullName>
    </submittedName>
</protein>
<comment type="cofactor">
    <cofactor evidence="8">
        <name>a divalent metal cation</name>
        <dbReference type="ChEBI" id="CHEBI:60240"/>
    </cofactor>
    <text evidence="8">Binds 2 divalent metal cations per subunit.</text>
</comment>
<evidence type="ECO:0000256" key="6">
    <source>
        <dbReference type="PIRNR" id="PIRNR001123"/>
    </source>
</evidence>
<keyword evidence="10" id="KW-1185">Reference proteome</keyword>
<dbReference type="InterPro" id="IPR051464">
    <property type="entry name" value="Peptidase_M42_aminopept"/>
</dbReference>
<feature type="binding site" evidence="8">
    <location>
        <position position="209"/>
    </location>
    <ligand>
        <name>Zn(2+)</name>
        <dbReference type="ChEBI" id="CHEBI:29105"/>
        <label>2</label>
    </ligand>
</feature>
<dbReference type="AlphaFoldDB" id="B8G8N5"/>
<feature type="active site" description="Proton acceptor" evidence="7">
    <location>
        <position position="208"/>
    </location>
</feature>
<dbReference type="PANTHER" id="PTHR32481:SF20">
    <property type="entry name" value="AMINOPEPTIDASE YSDC"/>
    <property type="match status" value="1"/>
</dbReference>
<evidence type="ECO:0000313" key="9">
    <source>
        <dbReference type="EMBL" id="ACL24297.1"/>
    </source>
</evidence>
<dbReference type="HOGENOM" id="CLU_047249_0_2_0"/>
<dbReference type="GO" id="GO:0046872">
    <property type="term" value="F:metal ion binding"/>
    <property type="evidence" value="ECO:0007669"/>
    <property type="project" value="UniProtKB-UniRule"/>
</dbReference>
<reference evidence="9" key="1">
    <citation type="submission" date="2008-12" db="EMBL/GenBank/DDBJ databases">
        <title>Complete sequence of Chloroflexus aggregans DSM 9485.</title>
        <authorList>
            <consortium name="US DOE Joint Genome Institute"/>
            <person name="Lucas S."/>
            <person name="Copeland A."/>
            <person name="Lapidus A."/>
            <person name="Glavina del Rio T."/>
            <person name="Dalin E."/>
            <person name="Tice H."/>
            <person name="Pitluck S."/>
            <person name="Foster B."/>
            <person name="Larimer F."/>
            <person name="Land M."/>
            <person name="Hauser L."/>
            <person name="Kyrpides N."/>
            <person name="Mikhailova N."/>
            <person name="Bryant D."/>
            <person name="Richardson P."/>
        </authorList>
    </citation>
    <scope>NUCLEOTIDE SEQUENCE</scope>
    <source>
        <strain evidence="9">DSM 9485</strain>
    </source>
</reference>
<organism evidence="9 10">
    <name type="scientific">Chloroflexus aggregans (strain MD-66 / DSM 9485)</name>
    <dbReference type="NCBI Taxonomy" id="326427"/>
    <lineage>
        <taxon>Bacteria</taxon>
        <taxon>Bacillati</taxon>
        <taxon>Chloroflexota</taxon>
        <taxon>Chloroflexia</taxon>
        <taxon>Chloroflexales</taxon>
        <taxon>Chloroflexineae</taxon>
        <taxon>Chloroflexaceae</taxon>
        <taxon>Chloroflexus</taxon>
    </lineage>
</organism>
<dbReference type="RefSeq" id="WP_012616661.1">
    <property type="nucleotide sequence ID" value="NC_011831.1"/>
</dbReference>
<keyword evidence="5" id="KW-0378">Hydrolase</keyword>
<dbReference type="Gene3D" id="3.40.630.10">
    <property type="entry name" value="Zn peptidases"/>
    <property type="match status" value="1"/>
</dbReference>
<dbReference type="SUPFAM" id="SSF53187">
    <property type="entry name" value="Zn-dependent exopeptidases"/>
    <property type="match status" value="1"/>
</dbReference>
<feature type="binding site" evidence="8">
    <location>
        <position position="176"/>
    </location>
    <ligand>
        <name>Zn(2+)</name>
        <dbReference type="ChEBI" id="CHEBI:29105"/>
        <label>1</label>
    </ligand>
</feature>
<sequence>MQEHQISFLKRLLAAPGPSGDEDRAARVWRTEARTFADTVYSDVLGNSFAVLEGSGPRILLAGHIDEIGLMISHIDDNGFLFFSPIGGWDPQVLIGQRVRLLGRHGEIIGVIGKKPIHLLKSDDRDRATKIEQMWIDIGVTNRAEASELVNVGDVGVIDAPVYELRGGRIVSRSIDNRIGAFTVLEALRLLSQNRPAARVAAVATTQEEITFGGATTAAFSFDPQVAIVVDVTFATDHPDADQRQWNVVKLGGGPVLSRGSANSGRVFRRLVELAEREGIPYSVQISPRYTGTDADAIHHVRGGIASAVISIPNRYMHSPNEMIALSDVEYAVQLIAAFVHSVNSVNEFIPVDE</sequence>
<keyword evidence="3" id="KW-0645">Protease</keyword>
<dbReference type="KEGG" id="cag:Cagg_1390"/>